<organism evidence="2 3">
    <name type="scientific">Teratosphaeria destructans</name>
    <dbReference type="NCBI Taxonomy" id="418781"/>
    <lineage>
        <taxon>Eukaryota</taxon>
        <taxon>Fungi</taxon>
        <taxon>Dikarya</taxon>
        <taxon>Ascomycota</taxon>
        <taxon>Pezizomycotina</taxon>
        <taxon>Dothideomycetes</taxon>
        <taxon>Dothideomycetidae</taxon>
        <taxon>Mycosphaerellales</taxon>
        <taxon>Teratosphaeriaceae</taxon>
        <taxon>Teratosphaeria</taxon>
    </lineage>
</organism>
<reference evidence="2 3" key="2">
    <citation type="journal article" date="2021" name="Curr. Genet.">
        <title>Genetic response to nitrogen starvation in the aggressive Eucalyptus foliar pathogen Teratosphaeria destructans.</title>
        <authorList>
            <person name="Havenga M."/>
            <person name="Wingfield B.D."/>
            <person name="Wingfield M.J."/>
            <person name="Dreyer L.L."/>
            <person name="Roets F."/>
            <person name="Aylward J."/>
        </authorList>
    </citation>
    <scope>NUCLEOTIDE SEQUENCE [LARGE SCALE GENOMIC DNA]</scope>
    <source>
        <strain evidence="2">CMW44962</strain>
    </source>
</reference>
<dbReference type="Proteomes" id="UP001138500">
    <property type="component" value="Unassembled WGS sequence"/>
</dbReference>
<keyword evidence="3" id="KW-1185">Reference proteome</keyword>
<dbReference type="EMBL" id="RIBY02002056">
    <property type="protein sequence ID" value="KAH9825936.1"/>
    <property type="molecule type" value="Genomic_DNA"/>
</dbReference>
<feature type="region of interest" description="Disordered" evidence="1">
    <location>
        <begin position="70"/>
        <end position="91"/>
    </location>
</feature>
<reference evidence="2 3" key="1">
    <citation type="journal article" date="2018" name="IMA Fungus">
        <title>IMA Genome-F 10: Nine draft genome sequences of Claviceps purpurea s.lat., including C. arundinis, C. humidiphila, and C. cf. spartinae, pseudomolecules for the pitch canker pathogen Fusarium circinatum, draft genome of Davidsoniella eucalypti, Grosmannia galeiformis, Quambalaria eucalypti, and Teratosphaeria destructans.</title>
        <authorList>
            <person name="Wingfield B.D."/>
            <person name="Liu M."/>
            <person name="Nguyen H.D."/>
            <person name="Lane F.A."/>
            <person name="Morgan S.W."/>
            <person name="De Vos L."/>
            <person name="Wilken P.M."/>
            <person name="Duong T.A."/>
            <person name="Aylward J."/>
            <person name="Coetzee M.P."/>
            <person name="Dadej K."/>
            <person name="De Beer Z.W."/>
            <person name="Findlay W."/>
            <person name="Havenga M."/>
            <person name="Kolarik M."/>
            <person name="Menzies J.G."/>
            <person name="Naidoo K."/>
            <person name="Pochopski O."/>
            <person name="Shoukouhi P."/>
            <person name="Santana Q.C."/>
            <person name="Seifert K.A."/>
            <person name="Soal N."/>
            <person name="Steenkamp E.T."/>
            <person name="Tatham C.T."/>
            <person name="van der Nest M.A."/>
            <person name="Wingfield M.J."/>
        </authorList>
    </citation>
    <scope>NUCLEOTIDE SEQUENCE [LARGE SCALE GENOMIC DNA]</scope>
    <source>
        <strain evidence="2">CMW44962</strain>
    </source>
</reference>
<feature type="region of interest" description="Disordered" evidence="1">
    <location>
        <begin position="1"/>
        <end position="20"/>
    </location>
</feature>
<dbReference type="AlphaFoldDB" id="A0A9W7W0T5"/>
<proteinExistence type="predicted"/>
<evidence type="ECO:0000313" key="2">
    <source>
        <dbReference type="EMBL" id="KAH9825936.1"/>
    </source>
</evidence>
<evidence type="ECO:0000313" key="3">
    <source>
        <dbReference type="Proteomes" id="UP001138500"/>
    </source>
</evidence>
<protein>
    <submittedName>
        <fullName evidence="2">Uncharacterized protein</fullName>
    </submittedName>
</protein>
<comment type="caution">
    <text evidence="2">The sequence shown here is derived from an EMBL/GenBank/DDBJ whole genome shotgun (WGS) entry which is preliminary data.</text>
</comment>
<evidence type="ECO:0000256" key="1">
    <source>
        <dbReference type="SAM" id="MobiDB-lite"/>
    </source>
</evidence>
<sequence length="91" mass="10375">MRVYANADHAYMDPSSQHSTVDRAFLEERPEYRLVKCTSYTTETHVKAPSQRNSLADVCCSKLRPLKEREPAIHREPLSLPSVSPPGHRQV</sequence>
<accession>A0A9W7W0T5</accession>
<gene>
    <name evidence="2" type="ORF">Tdes44962_MAKER03859</name>
</gene>
<name>A0A9W7W0T5_9PEZI</name>